<dbReference type="GO" id="GO:0004089">
    <property type="term" value="F:carbonate dehydratase activity"/>
    <property type="evidence" value="ECO:0007669"/>
    <property type="project" value="InterPro"/>
</dbReference>
<dbReference type="RefSeq" id="WP_280616963.1">
    <property type="nucleotide sequence ID" value="NZ_JAROYP010000006.1"/>
</dbReference>
<dbReference type="GO" id="GO:0008270">
    <property type="term" value="F:zinc ion binding"/>
    <property type="evidence" value="ECO:0007669"/>
    <property type="project" value="InterPro"/>
</dbReference>
<keyword evidence="2" id="KW-0479">Metal-binding</keyword>
<protein>
    <submittedName>
        <fullName evidence="3">Carbonic anhydrase</fullName>
    </submittedName>
</protein>
<evidence type="ECO:0000313" key="3">
    <source>
        <dbReference type="EMBL" id="MDH5161860.1"/>
    </source>
</evidence>
<dbReference type="EMBL" id="JAROYP010000006">
    <property type="protein sequence ID" value="MDH5161860.1"/>
    <property type="molecule type" value="Genomic_DNA"/>
</dbReference>
<dbReference type="InterPro" id="IPR036874">
    <property type="entry name" value="Carbonic_anhydrase_sf"/>
</dbReference>
<accession>A0AAW6SSP6</accession>
<comment type="caution">
    <text evidence="3">The sequence shown here is derived from an EMBL/GenBank/DDBJ whole genome shotgun (WGS) entry which is preliminary data.</text>
</comment>
<feature type="binding site" evidence="2">
    <location>
        <position position="16"/>
    </location>
    <ligand>
        <name>Zn(2+)</name>
        <dbReference type="ChEBI" id="CHEBI:29105"/>
    </ligand>
</feature>
<gene>
    <name evidence="3" type="ORF">P5X88_13005</name>
</gene>
<dbReference type="Proteomes" id="UP001159179">
    <property type="component" value="Unassembled WGS sequence"/>
</dbReference>
<evidence type="ECO:0000313" key="4">
    <source>
        <dbReference type="Proteomes" id="UP001159179"/>
    </source>
</evidence>
<dbReference type="PANTHER" id="PTHR43175:SF1">
    <property type="entry name" value="CARBONIC ANHYDRASE-LIKE PROTEIN YBCF-RELATED"/>
    <property type="match status" value="1"/>
</dbReference>
<dbReference type="AlphaFoldDB" id="A0AAW6SSP6"/>
<comment type="similarity">
    <text evidence="1">Belongs to the beta-class carbonic anhydrase family.</text>
</comment>
<comment type="cofactor">
    <cofactor evidence="2">
        <name>Zn(2+)</name>
        <dbReference type="ChEBI" id="CHEBI:29105"/>
    </cofactor>
    <text evidence="2">Binds 1 zinc ion per subunit.</text>
</comment>
<dbReference type="InterPro" id="IPR001765">
    <property type="entry name" value="Carbonic_anhydrase"/>
</dbReference>
<evidence type="ECO:0000256" key="2">
    <source>
        <dbReference type="PIRSR" id="PIRSR601765-1"/>
    </source>
</evidence>
<sequence length="166" mass="18711">MNIDKNKKALVISDFDQELVTILQRVTNIQPENMLTIESYGCIISHPFGDIMRSVIIAIYEENVEDIFVVGTKDDSHHTVKLPTRLEKDKIKTLDYLFKNSTPELQGGTLDAWLNGKGNVRENIKKSVDIIRHHALVPSHVNVRGLLIDPNDGDYSIVETPTSTMV</sequence>
<name>A0AAW6SSP6_9BACI</name>
<evidence type="ECO:0000256" key="1">
    <source>
        <dbReference type="ARBA" id="ARBA00006217"/>
    </source>
</evidence>
<organism evidence="3 4">
    <name type="scientific">Heyndrickxia oleronia</name>
    <dbReference type="NCBI Taxonomy" id="38875"/>
    <lineage>
        <taxon>Bacteria</taxon>
        <taxon>Bacillati</taxon>
        <taxon>Bacillota</taxon>
        <taxon>Bacilli</taxon>
        <taxon>Bacillales</taxon>
        <taxon>Bacillaceae</taxon>
        <taxon>Heyndrickxia</taxon>
    </lineage>
</organism>
<dbReference type="PANTHER" id="PTHR43175">
    <property type="entry name" value="CARBONIC ANHYDRASE"/>
    <property type="match status" value="1"/>
</dbReference>
<proteinExistence type="inferred from homology"/>
<dbReference type="Gene3D" id="3.40.1050.10">
    <property type="entry name" value="Carbonic anhydrase"/>
    <property type="match status" value="1"/>
</dbReference>
<reference evidence="3" key="1">
    <citation type="submission" date="2023-03" db="EMBL/GenBank/DDBJ databases">
        <title>Bacterial isolates from washroom surfaces on a university campus.</title>
        <authorList>
            <person name="Holman D.B."/>
            <person name="Gzyl K.E."/>
            <person name="Taheri A.E."/>
        </authorList>
    </citation>
    <scope>NUCLEOTIDE SEQUENCE</scope>
    <source>
        <strain evidence="3">RD03</strain>
    </source>
</reference>
<keyword evidence="2" id="KW-0862">Zinc</keyword>
<dbReference type="SUPFAM" id="SSF53056">
    <property type="entry name" value="beta-carbonic anhydrase, cab"/>
    <property type="match status" value="1"/>
</dbReference>